<dbReference type="EMBL" id="JBHLWO010000002">
    <property type="protein sequence ID" value="MFC0319496.1"/>
    <property type="molecule type" value="Genomic_DNA"/>
</dbReference>
<accession>A0ABV6HLC5</accession>
<keyword evidence="1" id="KW-0472">Membrane</keyword>
<dbReference type="Proteomes" id="UP001589774">
    <property type="component" value="Unassembled WGS sequence"/>
</dbReference>
<evidence type="ECO:0000256" key="1">
    <source>
        <dbReference type="SAM" id="Phobius"/>
    </source>
</evidence>
<feature type="transmembrane region" description="Helical" evidence="1">
    <location>
        <begin position="122"/>
        <end position="144"/>
    </location>
</feature>
<keyword evidence="3" id="KW-1185">Reference proteome</keyword>
<feature type="transmembrane region" description="Helical" evidence="1">
    <location>
        <begin position="7"/>
        <end position="25"/>
    </location>
</feature>
<dbReference type="RefSeq" id="WP_149105708.1">
    <property type="nucleotide sequence ID" value="NZ_JBHLWO010000002.1"/>
</dbReference>
<evidence type="ECO:0000313" key="3">
    <source>
        <dbReference type="Proteomes" id="UP001589774"/>
    </source>
</evidence>
<evidence type="ECO:0000313" key="2">
    <source>
        <dbReference type="EMBL" id="MFC0319496.1"/>
    </source>
</evidence>
<protein>
    <submittedName>
        <fullName evidence="2">Uncharacterized protein</fullName>
    </submittedName>
</protein>
<proteinExistence type="predicted"/>
<organism evidence="2 3">
    <name type="scientific">Olivibacter oleidegradans</name>
    <dbReference type="NCBI Taxonomy" id="760123"/>
    <lineage>
        <taxon>Bacteria</taxon>
        <taxon>Pseudomonadati</taxon>
        <taxon>Bacteroidota</taxon>
        <taxon>Sphingobacteriia</taxon>
        <taxon>Sphingobacteriales</taxon>
        <taxon>Sphingobacteriaceae</taxon>
        <taxon>Olivibacter</taxon>
    </lineage>
</organism>
<gene>
    <name evidence="2" type="ORF">ACFFI0_14340</name>
</gene>
<comment type="caution">
    <text evidence="2">The sequence shown here is derived from an EMBL/GenBank/DDBJ whole genome shotgun (WGS) entry which is preliminary data.</text>
</comment>
<reference evidence="2 3" key="1">
    <citation type="submission" date="2024-09" db="EMBL/GenBank/DDBJ databases">
        <authorList>
            <person name="Sun Q."/>
            <person name="Mori K."/>
        </authorList>
    </citation>
    <scope>NUCLEOTIDE SEQUENCE [LARGE SCALE GENOMIC DNA]</scope>
    <source>
        <strain evidence="2 3">CCM 7765</strain>
    </source>
</reference>
<name>A0ABV6HLC5_9SPHI</name>
<keyword evidence="1" id="KW-0812">Transmembrane</keyword>
<sequence>MKPTKAFFPSIVGTTAMTIFSYAVSGSREENFKEPKLLAELTSDFFAKEYKYIAKPGGWGMHYAMGLAMATVFQEFWKQRKRKPNVKDSAYAGLISGLTGILIWQTLFKVSANSPKVSIKRYYGHLILAHLIFSAGVALTSRLVSPFKKYR</sequence>
<feature type="transmembrane region" description="Helical" evidence="1">
    <location>
        <begin position="59"/>
        <end position="77"/>
    </location>
</feature>
<keyword evidence="1" id="KW-1133">Transmembrane helix</keyword>
<feature type="transmembrane region" description="Helical" evidence="1">
    <location>
        <begin position="89"/>
        <end position="107"/>
    </location>
</feature>